<dbReference type="InterPro" id="IPR051604">
    <property type="entry name" value="Ergot_Alk_Oxidoreductase"/>
</dbReference>
<protein>
    <submittedName>
        <fullName evidence="2">NmrA family NAD(P)-binding protein</fullName>
    </submittedName>
</protein>
<dbReference type="InterPro" id="IPR008030">
    <property type="entry name" value="NmrA-like"/>
</dbReference>
<proteinExistence type="predicted"/>
<feature type="domain" description="NmrA-like" evidence="1">
    <location>
        <begin position="12"/>
        <end position="269"/>
    </location>
</feature>
<gene>
    <name evidence="2" type="ORF">ACFFGY_02080</name>
</gene>
<organism evidence="2 3">
    <name type="scientific">Roseomonas elaeocarpi</name>
    <dbReference type="NCBI Taxonomy" id="907779"/>
    <lineage>
        <taxon>Bacteria</taxon>
        <taxon>Pseudomonadati</taxon>
        <taxon>Pseudomonadota</taxon>
        <taxon>Alphaproteobacteria</taxon>
        <taxon>Acetobacterales</taxon>
        <taxon>Roseomonadaceae</taxon>
        <taxon>Roseomonas</taxon>
    </lineage>
</organism>
<dbReference type="SUPFAM" id="SSF51735">
    <property type="entry name" value="NAD(P)-binding Rossmann-fold domains"/>
    <property type="match status" value="1"/>
</dbReference>
<dbReference type="EMBL" id="JBHLUN010000002">
    <property type="protein sequence ID" value="MFC0407019.1"/>
    <property type="molecule type" value="Genomic_DNA"/>
</dbReference>
<dbReference type="Gene3D" id="3.90.25.10">
    <property type="entry name" value="UDP-galactose 4-epimerase, domain 1"/>
    <property type="match status" value="1"/>
</dbReference>
<name>A0ABV6JMS5_9PROT</name>
<dbReference type="Gene3D" id="3.40.50.720">
    <property type="entry name" value="NAD(P)-binding Rossmann-like Domain"/>
    <property type="match status" value="1"/>
</dbReference>
<evidence type="ECO:0000259" key="1">
    <source>
        <dbReference type="Pfam" id="PF05368"/>
    </source>
</evidence>
<dbReference type="PANTHER" id="PTHR43162">
    <property type="match status" value="1"/>
</dbReference>
<evidence type="ECO:0000313" key="2">
    <source>
        <dbReference type="EMBL" id="MFC0407019.1"/>
    </source>
</evidence>
<dbReference type="Pfam" id="PF05368">
    <property type="entry name" value="NmrA"/>
    <property type="match status" value="1"/>
</dbReference>
<accession>A0ABV6JMS5</accession>
<comment type="caution">
    <text evidence="2">The sequence shown here is derived from an EMBL/GenBank/DDBJ whole genome shotgun (WGS) entry which is preliminary data.</text>
</comment>
<dbReference type="PANTHER" id="PTHR43162:SF1">
    <property type="entry name" value="PRESTALK A DIFFERENTIATION PROTEIN A"/>
    <property type="match status" value="1"/>
</dbReference>
<dbReference type="Proteomes" id="UP001589865">
    <property type="component" value="Unassembled WGS sequence"/>
</dbReference>
<keyword evidence="3" id="KW-1185">Reference proteome</keyword>
<dbReference type="RefSeq" id="WP_377042709.1">
    <property type="nucleotide sequence ID" value="NZ_JBHLUN010000002.1"/>
</dbReference>
<dbReference type="InterPro" id="IPR036291">
    <property type="entry name" value="NAD(P)-bd_dom_sf"/>
</dbReference>
<sequence length="328" mass="36996">MAATNAMETVMRIAVVGATGRIGARLTRTLLGAGHQVKALSRGGPALDALVRMGAEPLLGSFDTGAGELDRFFQDADAAFLMVKTDWNNIHGHYPEVALRFFDALRGSPVRLAVSLTAMGAEVRGSTGHFQPFYQLEQVLNRLQTMDLVHLRAGWFMENLFMWTDAIAKHGRIGWSLDPDVKTPWVATEDIADLAARELTHPTGQHRMVRELGMDFTMSEMANIIGTEIGRPVEYRFVDRRRREIEAEFLRRFGTSERWLDDSQTLDALNDGRVRFHDDRSSLPTTMEAFVRDVWKPHYLAAITREQHAPENFVTWSARKELDVQPTS</sequence>
<reference evidence="2 3" key="1">
    <citation type="submission" date="2024-09" db="EMBL/GenBank/DDBJ databases">
        <authorList>
            <person name="Sun Q."/>
            <person name="Mori K."/>
        </authorList>
    </citation>
    <scope>NUCLEOTIDE SEQUENCE [LARGE SCALE GENOMIC DNA]</scope>
    <source>
        <strain evidence="2 3">TBRC 5777</strain>
    </source>
</reference>
<evidence type="ECO:0000313" key="3">
    <source>
        <dbReference type="Proteomes" id="UP001589865"/>
    </source>
</evidence>